<dbReference type="EMBL" id="CP002880">
    <property type="protein sequence ID" value="AEI82836.1"/>
    <property type="molecule type" value="Genomic_DNA"/>
</dbReference>
<evidence type="ECO:0000256" key="1">
    <source>
        <dbReference type="ARBA" id="ARBA00004751"/>
    </source>
</evidence>
<dbReference type="InterPro" id="IPR002020">
    <property type="entry name" value="Citrate_synthase"/>
</dbReference>
<dbReference type="GO" id="GO:0005829">
    <property type="term" value="C:cytosol"/>
    <property type="evidence" value="ECO:0007669"/>
    <property type="project" value="TreeGrafter"/>
</dbReference>
<dbReference type="Proteomes" id="UP000006798">
    <property type="component" value="Plasmid pBB2"/>
</dbReference>
<dbReference type="Gene3D" id="1.10.580.10">
    <property type="entry name" value="Citrate Synthase, domain 1"/>
    <property type="match status" value="1"/>
</dbReference>
<evidence type="ECO:0000313" key="5">
    <source>
        <dbReference type="EMBL" id="AEI82836.1"/>
    </source>
</evidence>
<dbReference type="AlphaFoldDB" id="F8GY95"/>
<organism evidence="5 6">
    <name type="scientific">Cupriavidus necator (strain ATCC 43291 / DSM 13513 / CCUG 52238 / LMG 8453 / N-1)</name>
    <name type="common">Ralstonia eutropha</name>
    <dbReference type="NCBI Taxonomy" id="1042878"/>
    <lineage>
        <taxon>Bacteria</taxon>
        <taxon>Pseudomonadati</taxon>
        <taxon>Pseudomonadota</taxon>
        <taxon>Betaproteobacteria</taxon>
        <taxon>Burkholderiales</taxon>
        <taxon>Burkholderiaceae</taxon>
        <taxon>Cupriavidus</taxon>
    </lineage>
</organism>
<proteinExistence type="inferred from homology"/>
<dbReference type="GO" id="GO:0006099">
    <property type="term" value="P:tricarboxylic acid cycle"/>
    <property type="evidence" value="ECO:0007669"/>
    <property type="project" value="UniProtKB-UniPathway"/>
</dbReference>
<gene>
    <name evidence="5" type="ordered locus">CNE_BB2p00170</name>
</gene>
<evidence type="ECO:0000256" key="4">
    <source>
        <dbReference type="ARBA" id="ARBA00022679"/>
    </source>
</evidence>
<protein>
    <recommendedName>
        <fullName evidence="3">citrate synthase (unknown stereospecificity)</fullName>
        <ecNumber evidence="3">2.3.3.16</ecNumber>
    </recommendedName>
</protein>
<dbReference type="EC" id="2.3.3.16" evidence="3"/>
<dbReference type="GeneID" id="34307737"/>
<geneLocation type="plasmid" evidence="5 6">
    <name>pBB2</name>
</geneLocation>
<dbReference type="GO" id="GO:0036440">
    <property type="term" value="F:citrate synthase activity"/>
    <property type="evidence" value="ECO:0007669"/>
    <property type="project" value="UniProtKB-EC"/>
</dbReference>
<dbReference type="InterPro" id="IPR036969">
    <property type="entry name" value="Citrate_synthase_sf"/>
</dbReference>
<evidence type="ECO:0000256" key="2">
    <source>
        <dbReference type="ARBA" id="ARBA00010566"/>
    </source>
</evidence>
<dbReference type="PANTHER" id="PTHR11739:SF4">
    <property type="entry name" value="CITRATE SYNTHASE, PEROXISOMAL"/>
    <property type="match status" value="1"/>
</dbReference>
<dbReference type="GO" id="GO:0005975">
    <property type="term" value="P:carbohydrate metabolic process"/>
    <property type="evidence" value="ECO:0007669"/>
    <property type="project" value="TreeGrafter"/>
</dbReference>
<dbReference type="Pfam" id="PF00285">
    <property type="entry name" value="Citrate_synt"/>
    <property type="match status" value="1"/>
</dbReference>
<name>F8GY95_CUPNN</name>
<dbReference type="SUPFAM" id="SSF48256">
    <property type="entry name" value="Citrate synthase"/>
    <property type="match status" value="1"/>
</dbReference>
<keyword evidence="4" id="KW-0808">Transferase</keyword>
<comment type="similarity">
    <text evidence="2">Belongs to the citrate synthase family.</text>
</comment>
<dbReference type="InterPro" id="IPR016142">
    <property type="entry name" value="Citrate_synth-like_lrg_a-sub"/>
</dbReference>
<dbReference type="NCBIfam" id="NF004868">
    <property type="entry name" value="PRK06224.1-5"/>
    <property type="match status" value="1"/>
</dbReference>
<reference evidence="5 6" key="1">
    <citation type="journal article" date="2011" name="J. Bacteriol.">
        <title>Complete genome sequence of the type strain Cupriavidus necator N-1.</title>
        <authorList>
            <person name="Poehlein A."/>
            <person name="Kusian B."/>
            <person name="Friedrich B."/>
            <person name="Daniel R."/>
            <person name="Bowien B."/>
        </authorList>
    </citation>
    <scope>NUCLEOTIDE SEQUENCE [LARGE SCALE GENOMIC DNA]</scope>
    <source>
        <strain evidence="6">ATCC 43291 / DSM 13513 / CCUG 52238 / LMG 8453 / N-1</strain>
        <plasmid evidence="5 6">pBB2</plasmid>
    </source>
</reference>
<dbReference type="RefSeq" id="WP_013954119.1">
    <property type="nucleotide sequence ID" value="NC_015724.1"/>
</dbReference>
<dbReference type="PANTHER" id="PTHR11739">
    <property type="entry name" value="CITRATE SYNTHASE"/>
    <property type="match status" value="1"/>
</dbReference>
<comment type="pathway">
    <text evidence="1">Carbohydrate metabolism; tricarboxylic acid cycle; isocitrate from oxaloacetate: step 1/2.</text>
</comment>
<dbReference type="KEGG" id="cnc:CNE_BB2p00170"/>
<keyword evidence="5" id="KW-0614">Plasmid</keyword>
<sequence>MSQANRDNPTSALCRHNAEAIWYRDQNLVDDLLGKQPFVATACRHILGHELAPGQLALVEAILIVLMEHGMTPSAISARLIYMSSPESLQAGVAAGLLGVGSAFIGTMEECARMLAVIADAGQPDAADTAARTLAQRLVSEKRTCPGFGHHLHKPDDPRAIALLALAERHGVAGRHTAALRRLAAALDEARGRHLTINATGAVAAILGDIGVPVGAMRGFALLSRTAGLVAHLLEEQETPSGRFIWNLVDRAIPFSAQEEGA</sequence>
<dbReference type="Gene3D" id="1.10.230.10">
    <property type="entry name" value="Cytochrome P450-Terp, domain 2"/>
    <property type="match status" value="1"/>
</dbReference>
<dbReference type="CDD" id="cd06100">
    <property type="entry name" value="CCL_ACL-C"/>
    <property type="match status" value="1"/>
</dbReference>
<dbReference type="HOGENOM" id="CLU_070533_1_0_4"/>
<dbReference type="InterPro" id="IPR016143">
    <property type="entry name" value="Citrate_synth-like_sm_a-sub"/>
</dbReference>
<accession>F8GY95</accession>
<dbReference type="UniPathway" id="UPA00223">
    <property type="reaction ID" value="UER00717"/>
</dbReference>
<evidence type="ECO:0000313" key="6">
    <source>
        <dbReference type="Proteomes" id="UP000006798"/>
    </source>
</evidence>
<evidence type="ECO:0000256" key="3">
    <source>
        <dbReference type="ARBA" id="ARBA00012972"/>
    </source>
</evidence>